<keyword evidence="4" id="KW-1133">Transmembrane helix</keyword>
<feature type="transmembrane region" description="Helical" evidence="4">
    <location>
        <begin position="1011"/>
        <end position="1030"/>
    </location>
</feature>
<dbReference type="InterPro" id="IPR013216">
    <property type="entry name" value="Methyltransf_11"/>
</dbReference>
<comment type="caution">
    <text evidence="6">The sequence shown here is derived from an EMBL/GenBank/DDBJ whole genome shotgun (WGS) entry which is preliminary data.</text>
</comment>
<comment type="similarity">
    <text evidence="1">Belongs to the short-chain dehydrogenases/reductases (SDR) family.</text>
</comment>
<dbReference type="PANTHER" id="PTHR42760">
    <property type="entry name" value="SHORT-CHAIN DEHYDROGENASES/REDUCTASES FAMILY MEMBER"/>
    <property type="match status" value="1"/>
</dbReference>
<evidence type="ECO:0000256" key="4">
    <source>
        <dbReference type="SAM" id="Phobius"/>
    </source>
</evidence>
<dbReference type="Pfam" id="PF13516">
    <property type="entry name" value="LRR_6"/>
    <property type="match status" value="2"/>
</dbReference>
<feature type="compositionally biased region" description="Low complexity" evidence="3">
    <location>
        <begin position="642"/>
        <end position="665"/>
    </location>
</feature>
<name>A0A9P1BG79_9DINO</name>
<dbReference type="Gene3D" id="3.80.10.10">
    <property type="entry name" value="Ribonuclease Inhibitor"/>
    <property type="match status" value="2"/>
</dbReference>
<evidence type="ECO:0000313" key="8">
    <source>
        <dbReference type="EMBL" id="CAL4759172.1"/>
    </source>
</evidence>
<dbReference type="PRINTS" id="PR00080">
    <property type="entry name" value="SDRFAMILY"/>
</dbReference>
<dbReference type="PROSITE" id="PS50075">
    <property type="entry name" value="CARRIER"/>
    <property type="match status" value="1"/>
</dbReference>
<dbReference type="Pfam" id="PF00106">
    <property type="entry name" value="adh_short"/>
    <property type="match status" value="2"/>
</dbReference>
<dbReference type="Gene3D" id="1.10.1200.10">
    <property type="entry name" value="ACP-like"/>
    <property type="match status" value="1"/>
</dbReference>
<feature type="transmembrane region" description="Helical" evidence="4">
    <location>
        <begin position="1284"/>
        <end position="1306"/>
    </location>
</feature>
<dbReference type="SUPFAM" id="SSF52047">
    <property type="entry name" value="RNI-like"/>
    <property type="match status" value="1"/>
</dbReference>
<dbReference type="Gene3D" id="3.40.50.150">
    <property type="entry name" value="Vaccinia Virus protein VP39"/>
    <property type="match status" value="1"/>
</dbReference>
<keyword evidence="4" id="KW-0812">Transmembrane</keyword>
<evidence type="ECO:0000313" key="9">
    <source>
        <dbReference type="Proteomes" id="UP001152797"/>
    </source>
</evidence>
<keyword evidence="9" id="KW-1185">Reference proteome</keyword>
<evidence type="ECO:0000313" key="7">
    <source>
        <dbReference type="EMBL" id="CAL1125235.1"/>
    </source>
</evidence>
<dbReference type="InterPro" id="IPR009081">
    <property type="entry name" value="PP-bd_ACP"/>
</dbReference>
<dbReference type="EMBL" id="CAMXCT010000001">
    <property type="protein sequence ID" value="CAI3971860.1"/>
    <property type="molecule type" value="Genomic_DNA"/>
</dbReference>
<proteinExistence type="inferred from homology"/>
<dbReference type="SUPFAM" id="SSF47336">
    <property type="entry name" value="ACP-like"/>
    <property type="match status" value="1"/>
</dbReference>
<keyword evidence="4" id="KW-0472">Membrane</keyword>
<dbReference type="PROSITE" id="PS00061">
    <property type="entry name" value="ADH_SHORT"/>
    <property type="match status" value="2"/>
</dbReference>
<evidence type="ECO:0000256" key="3">
    <source>
        <dbReference type="SAM" id="MobiDB-lite"/>
    </source>
</evidence>
<sequence>MAQLQAVSMTYEPFSKEPEYIECNRAFVERLPLENVDRFLDIACGTGTVSSLLLERFPEAHLNGVDLDPVQIDLSTATWTELGHTVRHGYELTEDYENGKPVIVLGVGSGDDLKFPDETFDCVTIANAIHMLPDMSKFFAEVARVLKPGGVFGFNSGFYAGCNPPGTERHMYQWLREATYYIDKWNERRKAEGKEPIRRQHGTTRSAFQNRWLNPGEWTDHLREQGFDSIDINERTLQMDVRCLQALVAYGGLVEVVMSGYPIEEASIALQSTAPKALELLGRDTLPRHHANTVYDRETLFTEIASIVESMTADWDTSASDGVTNDTRLIADLMFESIDIVQFIVAIEERFHRQDLPFEQLLMVDGRYVEELTIGEVVTFLNEQLVAIVTGGSAGIGLETCLAFAREGARLVIVARNAERLAETAQQVVAASLPGAPPPLTLQLDVNCEEDMRRMAEETLAAFGQIDILVHAAGILRPPGARLRMVAQMPPAEFNAVVDINLRGTFLANRAVLPAMIRQHAGNIVNLSSLSGRVGIAFDGPYCASKFGVVGLSESLADEVRGHGVRVQALLPGMFTGGVWNQSGLPVPKDLTPCSRVADTIVQLVALPWDVTLGMPVVEPLLASKASAGWRAGGAKRPARNTSASPSTSPASTTSTERSTMSSYSPDETSLDGKVVIITGGTGGIGLATAYAVTAEGGSVVICDVNEERIAECVEAVGQASSPEQVHGLRIDVRSEEDARRMTEETLDRFGRLDALVASAGILRKRGTPPKQLVKVSAEEWDEVIDINLKGIFLTNRAVLPKMISQRSGTVINISSVSGLRGRAHDGPYCASKFGVIGLTQSVADEVRSYGVKVMSVLPDAIDTPIWQQNHPIPPPSESLPPERVADLIVFLLKQPEDTILTSPVIAPLGAVERSEDAPPSCQLVRHFMLAGSAMVRNDDGEIVIRWGRAIGRLALMITIFVVMGWLVDYFRGQPFRPTRMIVLYGGMVVCLVWLLGATQRQAQGKPKWQFQLRDILVLITVIGVILATGRWERDYALAKQTDRHTLSDEIVELTGARRVKISGNPGSTMIFGIRPTFGDGDLDKLMQLTDRLISLDAPITFLDLSGTQITDQGAAALASLDSLEFCFLDKTQVSDLAVDELQQLQHLKVLSLGNTTVSTERLKQLSIDRPDLDIEPKTYQVKACPDSDWSYSCGRETATSASKLGAVSPKRPMDRPTIEEVHRDESTPARREAAKLHWLLKRNDDGEIVIRRGQVVRRLTLMNLSALGGAWLTSFLLGKPISVFLVVSMCGWMSILFLVALNVSLRRAQGASVWQFRLRDVLIAVTAFATLFALAHLERDKTLSYYTALQEIANEIERLVDGGSVSVSGNPGSTTIQVTRPTFDDGDLEQLLQLTDRLISLDAPITFLDLSGTQITDRGAAALASLDSLEYCFLDKTQITDQSVDELQKLQHLKVFSVRNTAVSTERLKQLSIDRPDLDIVPKTYQVKRP</sequence>
<dbReference type="InterPro" id="IPR036736">
    <property type="entry name" value="ACP-like_sf"/>
</dbReference>
<dbReference type="SUPFAM" id="SSF53335">
    <property type="entry name" value="S-adenosyl-L-methionine-dependent methyltransferases"/>
    <property type="match status" value="1"/>
</dbReference>
<dbReference type="Gene3D" id="3.40.50.720">
    <property type="entry name" value="NAD(P)-binding Rossmann-like Domain"/>
    <property type="match status" value="2"/>
</dbReference>
<accession>A0A9P1BG79</accession>
<protein>
    <submittedName>
        <fullName evidence="8">Peroxisomal hydratase-dehydrogenase-epimerase (HDE) (Multifunctional beta-oxidation protein) (MFP)</fullName>
    </submittedName>
</protein>
<reference evidence="7" key="2">
    <citation type="submission" date="2024-04" db="EMBL/GenBank/DDBJ databases">
        <authorList>
            <person name="Chen Y."/>
            <person name="Shah S."/>
            <person name="Dougan E. K."/>
            <person name="Thang M."/>
            <person name="Chan C."/>
        </authorList>
    </citation>
    <scope>NUCLEOTIDE SEQUENCE [LARGE SCALE GENOMIC DNA]</scope>
</reference>
<dbReference type="EMBL" id="CAMXCT030000001">
    <property type="protein sequence ID" value="CAL4759172.1"/>
    <property type="molecule type" value="Genomic_DNA"/>
</dbReference>
<dbReference type="Proteomes" id="UP001152797">
    <property type="component" value="Unassembled WGS sequence"/>
</dbReference>
<dbReference type="GO" id="GO:0008757">
    <property type="term" value="F:S-adenosylmethionine-dependent methyltransferase activity"/>
    <property type="evidence" value="ECO:0007669"/>
    <property type="project" value="InterPro"/>
</dbReference>
<feature type="transmembrane region" description="Helical" evidence="4">
    <location>
        <begin position="1260"/>
        <end position="1278"/>
    </location>
</feature>
<dbReference type="SMART" id="SM00822">
    <property type="entry name" value="PKS_KR"/>
    <property type="match status" value="1"/>
</dbReference>
<dbReference type="OrthoDB" id="1669814at2759"/>
<dbReference type="CDD" id="cd02440">
    <property type="entry name" value="AdoMet_MTases"/>
    <property type="match status" value="1"/>
</dbReference>
<dbReference type="PRINTS" id="PR00081">
    <property type="entry name" value="GDHRDH"/>
</dbReference>
<dbReference type="FunFam" id="3.40.50.720:FF:000084">
    <property type="entry name" value="Short-chain dehydrogenase reductase"/>
    <property type="match status" value="2"/>
</dbReference>
<dbReference type="InterPro" id="IPR001611">
    <property type="entry name" value="Leu-rich_rpt"/>
</dbReference>
<keyword evidence="2" id="KW-0560">Oxidoreductase</keyword>
<evidence type="ECO:0000313" key="6">
    <source>
        <dbReference type="EMBL" id="CAI3971860.1"/>
    </source>
</evidence>
<organism evidence="6">
    <name type="scientific">Cladocopium goreaui</name>
    <dbReference type="NCBI Taxonomy" id="2562237"/>
    <lineage>
        <taxon>Eukaryota</taxon>
        <taxon>Sar</taxon>
        <taxon>Alveolata</taxon>
        <taxon>Dinophyceae</taxon>
        <taxon>Suessiales</taxon>
        <taxon>Symbiodiniaceae</taxon>
        <taxon>Cladocopium</taxon>
    </lineage>
</organism>
<feature type="transmembrane region" description="Helical" evidence="4">
    <location>
        <begin position="982"/>
        <end position="999"/>
    </location>
</feature>
<dbReference type="InterPro" id="IPR036291">
    <property type="entry name" value="NAD(P)-bd_dom_sf"/>
</dbReference>
<dbReference type="CDD" id="cd05233">
    <property type="entry name" value="SDR_c"/>
    <property type="match status" value="2"/>
</dbReference>
<evidence type="ECO:0000256" key="2">
    <source>
        <dbReference type="ARBA" id="ARBA00023002"/>
    </source>
</evidence>
<feature type="domain" description="Carrier" evidence="5">
    <location>
        <begin position="302"/>
        <end position="385"/>
    </location>
</feature>
<dbReference type="SUPFAM" id="SSF51735">
    <property type="entry name" value="NAD(P)-binding Rossmann-fold domains"/>
    <property type="match status" value="2"/>
</dbReference>
<dbReference type="InterPro" id="IPR029063">
    <property type="entry name" value="SAM-dependent_MTases_sf"/>
</dbReference>
<dbReference type="EMBL" id="CAMXCT020000001">
    <property type="protein sequence ID" value="CAL1125235.1"/>
    <property type="molecule type" value="Genomic_DNA"/>
</dbReference>
<dbReference type="PANTHER" id="PTHR42760:SF37">
    <property type="entry name" value="CLAVALDEHYDE DEHYDROGENASE"/>
    <property type="match status" value="1"/>
</dbReference>
<reference evidence="6" key="1">
    <citation type="submission" date="2022-10" db="EMBL/GenBank/DDBJ databases">
        <authorList>
            <person name="Chen Y."/>
            <person name="Dougan E. K."/>
            <person name="Chan C."/>
            <person name="Rhodes N."/>
            <person name="Thang M."/>
        </authorList>
    </citation>
    <scope>NUCLEOTIDE SEQUENCE</scope>
</reference>
<evidence type="ECO:0000256" key="1">
    <source>
        <dbReference type="ARBA" id="ARBA00006484"/>
    </source>
</evidence>
<dbReference type="Pfam" id="PF08241">
    <property type="entry name" value="Methyltransf_11"/>
    <property type="match status" value="1"/>
</dbReference>
<feature type="transmembrane region" description="Helical" evidence="4">
    <location>
        <begin position="950"/>
        <end position="970"/>
    </location>
</feature>
<dbReference type="InterPro" id="IPR020904">
    <property type="entry name" value="Sc_DH/Rdtase_CS"/>
</dbReference>
<feature type="transmembrane region" description="Helical" evidence="4">
    <location>
        <begin position="1318"/>
        <end position="1338"/>
    </location>
</feature>
<dbReference type="GO" id="GO:0016616">
    <property type="term" value="F:oxidoreductase activity, acting on the CH-OH group of donors, NAD or NADP as acceptor"/>
    <property type="evidence" value="ECO:0007669"/>
    <property type="project" value="TreeGrafter"/>
</dbReference>
<dbReference type="InterPro" id="IPR032675">
    <property type="entry name" value="LRR_dom_sf"/>
</dbReference>
<dbReference type="InterPro" id="IPR057326">
    <property type="entry name" value="KR_dom"/>
</dbReference>
<gene>
    <name evidence="6" type="ORF">C1SCF055_LOCUS450</name>
</gene>
<dbReference type="InterPro" id="IPR002347">
    <property type="entry name" value="SDR_fam"/>
</dbReference>
<feature type="region of interest" description="Disordered" evidence="3">
    <location>
        <begin position="632"/>
        <end position="668"/>
    </location>
</feature>
<evidence type="ECO:0000259" key="5">
    <source>
        <dbReference type="PROSITE" id="PS50075"/>
    </source>
</evidence>